<evidence type="ECO:0000313" key="2">
    <source>
        <dbReference type="EMBL" id="KAH7975388.1"/>
    </source>
</evidence>
<dbReference type="Proteomes" id="UP000821837">
    <property type="component" value="Chromosome 10"/>
</dbReference>
<reference evidence="2" key="1">
    <citation type="journal article" date="2020" name="Cell">
        <title>Large-Scale Comparative Analyses of Tick Genomes Elucidate Their Genetic Diversity and Vector Capacities.</title>
        <authorList>
            <consortium name="Tick Genome and Microbiome Consortium (TIGMIC)"/>
            <person name="Jia N."/>
            <person name="Wang J."/>
            <person name="Shi W."/>
            <person name="Du L."/>
            <person name="Sun Y."/>
            <person name="Zhan W."/>
            <person name="Jiang J.F."/>
            <person name="Wang Q."/>
            <person name="Zhang B."/>
            <person name="Ji P."/>
            <person name="Bell-Sakyi L."/>
            <person name="Cui X.M."/>
            <person name="Yuan T.T."/>
            <person name="Jiang B.G."/>
            <person name="Yang W.F."/>
            <person name="Lam T.T."/>
            <person name="Chang Q.C."/>
            <person name="Ding S.J."/>
            <person name="Wang X.J."/>
            <person name="Zhu J.G."/>
            <person name="Ruan X.D."/>
            <person name="Zhao L."/>
            <person name="Wei J.T."/>
            <person name="Ye R.Z."/>
            <person name="Que T.C."/>
            <person name="Du C.H."/>
            <person name="Zhou Y.H."/>
            <person name="Cheng J.X."/>
            <person name="Dai P.F."/>
            <person name="Guo W.B."/>
            <person name="Han X.H."/>
            <person name="Huang E.J."/>
            <person name="Li L.F."/>
            <person name="Wei W."/>
            <person name="Gao Y.C."/>
            <person name="Liu J.Z."/>
            <person name="Shao H.Z."/>
            <person name="Wang X."/>
            <person name="Wang C.C."/>
            <person name="Yang T.C."/>
            <person name="Huo Q.B."/>
            <person name="Li W."/>
            <person name="Chen H.Y."/>
            <person name="Chen S.E."/>
            <person name="Zhou L.G."/>
            <person name="Ni X.B."/>
            <person name="Tian J.H."/>
            <person name="Sheng Y."/>
            <person name="Liu T."/>
            <person name="Pan Y.S."/>
            <person name="Xia L.Y."/>
            <person name="Li J."/>
            <person name="Zhao F."/>
            <person name="Cao W.C."/>
        </authorList>
    </citation>
    <scope>NUCLEOTIDE SEQUENCE</scope>
    <source>
        <strain evidence="2">Rsan-2018</strain>
    </source>
</reference>
<keyword evidence="3" id="KW-1185">Reference proteome</keyword>
<organism evidence="2 3">
    <name type="scientific">Rhipicephalus sanguineus</name>
    <name type="common">Brown dog tick</name>
    <name type="synonym">Ixodes sanguineus</name>
    <dbReference type="NCBI Taxonomy" id="34632"/>
    <lineage>
        <taxon>Eukaryota</taxon>
        <taxon>Metazoa</taxon>
        <taxon>Ecdysozoa</taxon>
        <taxon>Arthropoda</taxon>
        <taxon>Chelicerata</taxon>
        <taxon>Arachnida</taxon>
        <taxon>Acari</taxon>
        <taxon>Parasitiformes</taxon>
        <taxon>Ixodida</taxon>
        <taxon>Ixodoidea</taxon>
        <taxon>Ixodidae</taxon>
        <taxon>Rhipicephalinae</taxon>
        <taxon>Rhipicephalus</taxon>
        <taxon>Rhipicephalus</taxon>
    </lineage>
</organism>
<gene>
    <name evidence="2" type="ORF">HPB52_001341</name>
</gene>
<dbReference type="EMBL" id="JABSTV010001246">
    <property type="protein sequence ID" value="KAH7975388.1"/>
    <property type="molecule type" value="Genomic_DNA"/>
</dbReference>
<name>A0A9D4T6L8_RHISA</name>
<comment type="caution">
    <text evidence="2">The sequence shown here is derived from an EMBL/GenBank/DDBJ whole genome shotgun (WGS) entry which is preliminary data.</text>
</comment>
<evidence type="ECO:0000256" key="1">
    <source>
        <dbReference type="SAM" id="MobiDB-lite"/>
    </source>
</evidence>
<feature type="region of interest" description="Disordered" evidence="1">
    <location>
        <begin position="1"/>
        <end position="21"/>
    </location>
</feature>
<dbReference type="VEuPathDB" id="VectorBase:RSAN_032409"/>
<accession>A0A9D4T6L8</accession>
<feature type="compositionally biased region" description="Basic and acidic residues" evidence="1">
    <location>
        <begin position="1"/>
        <end position="17"/>
    </location>
</feature>
<proteinExistence type="predicted"/>
<evidence type="ECO:0000313" key="3">
    <source>
        <dbReference type="Proteomes" id="UP000821837"/>
    </source>
</evidence>
<sequence length="147" mass="16025">MGGKVRVDDCSASKKPEATGGKTGKVALSENLEVTVCANGRIVPLSIYAGEPSIEMNSFDDLKCLIRYIEKLQLCQGCPAEKYPKIASSLVATKEGRVFSACGSSCRTATVRRVAWKQNPEVPLQWRCFPEATRFAGLVLLGQLQVW</sequence>
<reference evidence="2" key="2">
    <citation type="submission" date="2021-09" db="EMBL/GenBank/DDBJ databases">
        <authorList>
            <person name="Jia N."/>
            <person name="Wang J."/>
            <person name="Shi W."/>
            <person name="Du L."/>
            <person name="Sun Y."/>
            <person name="Zhan W."/>
            <person name="Jiang J."/>
            <person name="Wang Q."/>
            <person name="Zhang B."/>
            <person name="Ji P."/>
            <person name="Sakyi L.B."/>
            <person name="Cui X."/>
            <person name="Yuan T."/>
            <person name="Jiang B."/>
            <person name="Yang W."/>
            <person name="Lam T.T.-Y."/>
            <person name="Chang Q."/>
            <person name="Ding S."/>
            <person name="Wang X."/>
            <person name="Zhu J."/>
            <person name="Ruan X."/>
            <person name="Zhao L."/>
            <person name="Wei J."/>
            <person name="Que T."/>
            <person name="Du C."/>
            <person name="Cheng J."/>
            <person name="Dai P."/>
            <person name="Han X."/>
            <person name="Huang E."/>
            <person name="Gao Y."/>
            <person name="Liu J."/>
            <person name="Shao H."/>
            <person name="Ye R."/>
            <person name="Li L."/>
            <person name="Wei W."/>
            <person name="Wang X."/>
            <person name="Wang C."/>
            <person name="Huo Q."/>
            <person name="Li W."/>
            <person name="Guo W."/>
            <person name="Chen H."/>
            <person name="Chen S."/>
            <person name="Zhou L."/>
            <person name="Zhou L."/>
            <person name="Ni X."/>
            <person name="Tian J."/>
            <person name="Zhou Y."/>
            <person name="Sheng Y."/>
            <person name="Liu T."/>
            <person name="Pan Y."/>
            <person name="Xia L."/>
            <person name="Li J."/>
            <person name="Zhao F."/>
            <person name="Cao W."/>
        </authorList>
    </citation>
    <scope>NUCLEOTIDE SEQUENCE</scope>
    <source>
        <strain evidence="2">Rsan-2018</strain>
        <tissue evidence="2">Larvae</tissue>
    </source>
</reference>
<protein>
    <submittedName>
        <fullName evidence="2">Uncharacterized protein</fullName>
    </submittedName>
</protein>
<dbReference type="AlphaFoldDB" id="A0A9D4T6L8"/>